<evidence type="ECO:0000256" key="1">
    <source>
        <dbReference type="ARBA" id="ARBA00022737"/>
    </source>
</evidence>
<name>A0A2N9F7I9_FAGSY</name>
<dbReference type="PROSITE" id="PS51375">
    <property type="entry name" value="PPR"/>
    <property type="match status" value="8"/>
</dbReference>
<sequence length="750" mass="84881">MQVLTTLSSKSDFWVVPQLGFELNSFSRIEARRRRKKLRGLGVPVCHSRSVGLLLFSNNLRVVGHGACCGSSKFDLGCGYSKVKVALFCMPMKSTFGALVALACALEQQAIGNDFRIDGLDIARGVSREMERKDADYDQLGEVNDGSEREEGHGEEKSTKLDVRSLASSLQFARTVDDVEEVLKDKGDLPSQVFSSMIRGFGRDKRMSSAIAVVEWLKKKKRETNGLIGPNLFIYNSLLGAVKQSQEYREMEKVLSDMAQEGVSPNVVTYNTLMAIYLEQGRTTEALNILDEIQNKGWTPSPVTYSTALLAYRRMEDGNGALRFFIEFREKYHNGDIKKDVDEDWENEFLKLENLTLRVCYQVMRRWLVNAKNLSTNVLKLLRDMDNAGLPHGRAEQERLLWACTREEHYIVAKELYTRIRERHSQISLSICNHVIWLMGKAKKWWAALEIYEDLLDKGPKPNNLSQELIISHFNILLTAAKKRGIWRWGVRLLNRMEEKGLKPGSREWNAVLIACSKASETSAAVEIFKRMVEHGEKPTIISYGALLSALEKKKLYDEARQVWNHMIKVGLEPNLYAYTIMASVFTGQGKLNLVDAIIKEMVSTGNEPTVVTYNAIISGCARNGMSGAAFEWFHRMKVQSISPNEITYEMLIEGLANDGKPRLAYELYMRAQTEGLNLSSKAYDAVLQSSQVYEASVDMNVLGPRPPDKTKRPQIRKTLTEFCNLADVPRRSKPFDRKEINSSQTEGNS</sequence>
<accession>A0A2N9F7I9</accession>
<feature type="region of interest" description="Disordered" evidence="3">
    <location>
        <begin position="731"/>
        <end position="750"/>
    </location>
</feature>
<dbReference type="PANTHER" id="PTHR47940:SF1">
    <property type="entry name" value="PROTEIN LOW PHOTOSYNTHETIC EFFICIENCY 1, CHLOROPLASTIC"/>
    <property type="match status" value="1"/>
</dbReference>
<feature type="repeat" description="PPR" evidence="2">
    <location>
        <begin position="540"/>
        <end position="574"/>
    </location>
</feature>
<feature type="repeat" description="PPR" evidence="2">
    <location>
        <begin position="610"/>
        <end position="644"/>
    </location>
</feature>
<feature type="region of interest" description="Disordered" evidence="3">
    <location>
        <begin position="137"/>
        <end position="160"/>
    </location>
</feature>
<feature type="repeat" description="PPR" evidence="2">
    <location>
        <begin position="575"/>
        <end position="609"/>
    </location>
</feature>
<feature type="repeat" description="PPR" evidence="2">
    <location>
        <begin position="645"/>
        <end position="679"/>
    </location>
</feature>
<feature type="repeat" description="PPR" evidence="2">
    <location>
        <begin position="231"/>
        <end position="265"/>
    </location>
</feature>
<dbReference type="PANTHER" id="PTHR47940">
    <property type="entry name" value="OS12G0283900 PROTEIN"/>
    <property type="match status" value="1"/>
</dbReference>
<feature type="repeat" description="PPR" evidence="2">
    <location>
        <begin position="505"/>
        <end position="539"/>
    </location>
</feature>
<dbReference type="Pfam" id="PF01535">
    <property type="entry name" value="PPR"/>
    <property type="match status" value="3"/>
</dbReference>
<reference evidence="4" key="1">
    <citation type="submission" date="2018-02" db="EMBL/GenBank/DDBJ databases">
        <authorList>
            <person name="Cohen D.B."/>
            <person name="Kent A.D."/>
        </authorList>
    </citation>
    <scope>NUCLEOTIDE SEQUENCE</scope>
</reference>
<evidence type="ECO:0000313" key="4">
    <source>
        <dbReference type="EMBL" id="SPC82829.1"/>
    </source>
</evidence>
<dbReference type="AlphaFoldDB" id="A0A2N9F7I9"/>
<organism evidence="4">
    <name type="scientific">Fagus sylvatica</name>
    <name type="common">Beechnut</name>
    <dbReference type="NCBI Taxonomy" id="28930"/>
    <lineage>
        <taxon>Eukaryota</taxon>
        <taxon>Viridiplantae</taxon>
        <taxon>Streptophyta</taxon>
        <taxon>Embryophyta</taxon>
        <taxon>Tracheophyta</taxon>
        <taxon>Spermatophyta</taxon>
        <taxon>Magnoliopsida</taxon>
        <taxon>eudicotyledons</taxon>
        <taxon>Gunneridae</taxon>
        <taxon>Pentapetalae</taxon>
        <taxon>rosids</taxon>
        <taxon>fabids</taxon>
        <taxon>Fagales</taxon>
        <taxon>Fagaceae</taxon>
        <taxon>Fagus</taxon>
    </lineage>
</organism>
<dbReference type="EMBL" id="OIVN01000602">
    <property type="protein sequence ID" value="SPC82829.1"/>
    <property type="molecule type" value="Genomic_DNA"/>
</dbReference>
<feature type="compositionally biased region" description="Basic and acidic residues" evidence="3">
    <location>
        <begin position="146"/>
        <end position="160"/>
    </location>
</feature>
<keyword evidence="1" id="KW-0677">Repeat</keyword>
<evidence type="ECO:0000256" key="2">
    <source>
        <dbReference type="PROSITE-ProRule" id="PRU00708"/>
    </source>
</evidence>
<dbReference type="InterPro" id="IPR002885">
    <property type="entry name" value="PPR_rpt"/>
</dbReference>
<evidence type="ECO:0000256" key="3">
    <source>
        <dbReference type="SAM" id="MobiDB-lite"/>
    </source>
</evidence>
<dbReference type="InterPro" id="IPR011990">
    <property type="entry name" value="TPR-like_helical_dom_sf"/>
</dbReference>
<dbReference type="InterPro" id="IPR053343">
    <property type="entry name" value="PSII_mRNA-binding_protein"/>
</dbReference>
<feature type="repeat" description="PPR" evidence="2">
    <location>
        <begin position="266"/>
        <end position="300"/>
    </location>
</feature>
<dbReference type="Pfam" id="PF13041">
    <property type="entry name" value="PPR_2"/>
    <property type="match status" value="3"/>
</dbReference>
<feature type="repeat" description="PPR" evidence="2">
    <location>
        <begin position="470"/>
        <end position="504"/>
    </location>
</feature>
<feature type="compositionally biased region" description="Basic and acidic residues" evidence="3">
    <location>
        <begin position="731"/>
        <end position="741"/>
    </location>
</feature>
<dbReference type="NCBIfam" id="TIGR00756">
    <property type="entry name" value="PPR"/>
    <property type="match status" value="4"/>
</dbReference>
<gene>
    <name evidence="4" type="ORF">FSB_LOCUS10711</name>
</gene>
<evidence type="ECO:0008006" key="5">
    <source>
        <dbReference type="Google" id="ProtNLM"/>
    </source>
</evidence>
<protein>
    <recommendedName>
        <fullName evidence="5">Pentacotripeptide-repeat region of PRORP domain-containing protein</fullName>
    </recommendedName>
</protein>
<dbReference type="Gene3D" id="1.25.40.10">
    <property type="entry name" value="Tetratricopeptide repeat domain"/>
    <property type="match status" value="4"/>
</dbReference>
<proteinExistence type="predicted"/>